<comment type="caution">
    <text evidence="2">The sequence shown here is derived from an EMBL/GenBank/DDBJ whole genome shotgun (WGS) entry which is preliminary data.</text>
</comment>
<dbReference type="EMBL" id="QVEU01000004">
    <property type="protein sequence ID" value="RGB75902.1"/>
    <property type="molecule type" value="Genomic_DNA"/>
</dbReference>
<name>A0A3E2THL6_9FIRM</name>
<reference evidence="2 3" key="1">
    <citation type="submission" date="2018-08" db="EMBL/GenBank/DDBJ databases">
        <title>A genome reference for cultivated species of the human gut microbiota.</title>
        <authorList>
            <person name="Zou Y."/>
            <person name="Xue W."/>
            <person name="Luo G."/>
        </authorList>
    </citation>
    <scope>NUCLEOTIDE SEQUENCE [LARGE SCALE GENOMIC DNA]</scope>
    <source>
        <strain evidence="2 3">OF01-3</strain>
    </source>
</reference>
<feature type="region of interest" description="Disordered" evidence="1">
    <location>
        <begin position="123"/>
        <end position="185"/>
    </location>
</feature>
<evidence type="ECO:0000313" key="2">
    <source>
        <dbReference type="EMBL" id="RGB75902.1"/>
    </source>
</evidence>
<evidence type="ECO:0008006" key="4">
    <source>
        <dbReference type="Google" id="ProtNLM"/>
    </source>
</evidence>
<gene>
    <name evidence="2" type="ORF">DXA39_06160</name>
</gene>
<evidence type="ECO:0000313" key="3">
    <source>
        <dbReference type="Proteomes" id="UP000261011"/>
    </source>
</evidence>
<dbReference type="AlphaFoldDB" id="A0A3E2THL6"/>
<organism evidence="2 3">
    <name type="scientific">Anaerococcus nagyae</name>
    <dbReference type="NCBI Taxonomy" id="1755241"/>
    <lineage>
        <taxon>Bacteria</taxon>
        <taxon>Bacillati</taxon>
        <taxon>Bacillota</taxon>
        <taxon>Tissierellia</taxon>
        <taxon>Tissierellales</taxon>
        <taxon>Peptoniphilaceae</taxon>
        <taxon>Anaerococcus</taxon>
    </lineage>
</organism>
<dbReference type="OrthoDB" id="10012081at2"/>
<accession>A0A3E2THL6</accession>
<sequence>MSKLKTLTNLAKLNHKLGLLDAGDVVNLATTAYKVKHFDPKDHMPEWEIFEDEEYERAERRKTILIAGAAAGAAYWIYKNAPAIKEATSQTKKLSAETDRGEEIIDDVADKSKKAYRNIKAKGQDISQEAKEKGEELKEKGEDIAEDAKEKGEKAKDKAIDKGADLADDVADKAKDAKKDIKKLK</sequence>
<evidence type="ECO:0000256" key="1">
    <source>
        <dbReference type="SAM" id="MobiDB-lite"/>
    </source>
</evidence>
<dbReference type="Proteomes" id="UP000261011">
    <property type="component" value="Unassembled WGS sequence"/>
</dbReference>
<proteinExistence type="predicted"/>
<dbReference type="RefSeq" id="WP_117521845.1">
    <property type="nucleotide sequence ID" value="NZ_QVEU01000004.1"/>
</dbReference>
<feature type="compositionally biased region" description="Basic and acidic residues" evidence="1">
    <location>
        <begin position="128"/>
        <end position="179"/>
    </location>
</feature>
<keyword evidence="3" id="KW-1185">Reference proteome</keyword>
<protein>
    <recommendedName>
        <fullName evidence="4">YtxH domain-containing protein</fullName>
    </recommendedName>
</protein>